<gene>
    <name evidence="2" type="primary">RvY_00896-1</name>
    <name evidence="2" type="synonym">RvY_00896.1</name>
    <name evidence="2" type="ORF">RvY_00896</name>
</gene>
<dbReference type="AlphaFoldDB" id="A0A1D1UPR2"/>
<feature type="transmembrane region" description="Helical" evidence="1">
    <location>
        <begin position="31"/>
        <end position="50"/>
    </location>
</feature>
<keyword evidence="1" id="KW-0472">Membrane</keyword>
<dbReference type="OrthoDB" id="10014237at2759"/>
<accession>A0A1D1UPR2</accession>
<reference evidence="2 3" key="1">
    <citation type="journal article" date="2016" name="Nat. Commun.">
        <title>Extremotolerant tardigrade genome and improved radiotolerance of human cultured cells by tardigrade-unique protein.</title>
        <authorList>
            <person name="Hashimoto T."/>
            <person name="Horikawa D.D."/>
            <person name="Saito Y."/>
            <person name="Kuwahara H."/>
            <person name="Kozuka-Hata H."/>
            <person name="Shin-I T."/>
            <person name="Minakuchi Y."/>
            <person name="Ohishi K."/>
            <person name="Motoyama A."/>
            <person name="Aizu T."/>
            <person name="Enomoto A."/>
            <person name="Kondo K."/>
            <person name="Tanaka S."/>
            <person name="Hara Y."/>
            <person name="Koshikawa S."/>
            <person name="Sagara H."/>
            <person name="Miura T."/>
            <person name="Yokobori S."/>
            <person name="Miyagawa K."/>
            <person name="Suzuki Y."/>
            <person name="Kubo T."/>
            <person name="Oyama M."/>
            <person name="Kohara Y."/>
            <person name="Fujiyama A."/>
            <person name="Arakawa K."/>
            <person name="Katayama T."/>
            <person name="Toyoda A."/>
            <person name="Kunieda T."/>
        </authorList>
    </citation>
    <scope>NUCLEOTIDE SEQUENCE [LARGE SCALE GENOMIC DNA]</scope>
    <source>
        <strain evidence="2 3">YOKOZUNA-1</strain>
    </source>
</reference>
<name>A0A1D1UPR2_RAMVA</name>
<dbReference type="EMBL" id="BDGG01000001">
    <property type="protein sequence ID" value="GAU88148.1"/>
    <property type="molecule type" value="Genomic_DNA"/>
</dbReference>
<proteinExistence type="predicted"/>
<keyword evidence="3" id="KW-1185">Reference proteome</keyword>
<evidence type="ECO:0000256" key="1">
    <source>
        <dbReference type="SAM" id="Phobius"/>
    </source>
</evidence>
<organism evidence="2 3">
    <name type="scientific">Ramazzottius varieornatus</name>
    <name type="common">Water bear</name>
    <name type="synonym">Tardigrade</name>
    <dbReference type="NCBI Taxonomy" id="947166"/>
    <lineage>
        <taxon>Eukaryota</taxon>
        <taxon>Metazoa</taxon>
        <taxon>Ecdysozoa</taxon>
        <taxon>Tardigrada</taxon>
        <taxon>Eutardigrada</taxon>
        <taxon>Parachela</taxon>
        <taxon>Hypsibioidea</taxon>
        <taxon>Ramazzottiidae</taxon>
        <taxon>Ramazzottius</taxon>
    </lineage>
</organism>
<keyword evidence="1" id="KW-1133">Transmembrane helix</keyword>
<comment type="caution">
    <text evidence="2">The sequence shown here is derived from an EMBL/GenBank/DDBJ whole genome shotgun (WGS) entry which is preliminary data.</text>
</comment>
<protein>
    <submittedName>
        <fullName evidence="2">Uncharacterized protein</fullName>
    </submittedName>
</protein>
<evidence type="ECO:0000313" key="3">
    <source>
        <dbReference type="Proteomes" id="UP000186922"/>
    </source>
</evidence>
<evidence type="ECO:0000313" key="2">
    <source>
        <dbReference type="EMBL" id="GAU88148.1"/>
    </source>
</evidence>
<dbReference type="Proteomes" id="UP000186922">
    <property type="component" value="Unassembled WGS sequence"/>
</dbReference>
<sequence length="70" mass="7946">MQSSKKFDRLALANHIYGKIPAFTDIFDEETFYITAVFVVLGSILVAVILSRFVKLKPYGEGEEDDDEDE</sequence>
<keyword evidence="1" id="KW-0812">Transmembrane</keyword>